<dbReference type="Pfam" id="PF12830">
    <property type="entry name" value="Nipped-B_C"/>
    <property type="match status" value="1"/>
</dbReference>
<protein>
    <recommendedName>
        <fullName evidence="1">Sister chromatid cohesion protein</fullName>
    </recommendedName>
</protein>
<dbReference type="InterPro" id="IPR024986">
    <property type="entry name" value="Nipped-B_C"/>
</dbReference>
<dbReference type="GO" id="GO:0140588">
    <property type="term" value="P:chromatin looping"/>
    <property type="evidence" value="ECO:0007669"/>
    <property type="project" value="InterPro"/>
</dbReference>
<dbReference type="GO" id="GO:0090694">
    <property type="term" value="C:Scc2-Scc4 cohesin loading complex"/>
    <property type="evidence" value="ECO:0007669"/>
    <property type="project" value="TreeGrafter"/>
</dbReference>
<dbReference type="RefSeq" id="XP_018038886.1">
    <property type="nucleotide sequence ID" value="XM_018177999.1"/>
</dbReference>
<dbReference type="FunCoup" id="A0A177CMN5">
    <property type="interactions" value="209"/>
</dbReference>
<dbReference type="Proteomes" id="UP000077069">
    <property type="component" value="Unassembled WGS sequence"/>
</dbReference>
<dbReference type="GO" id="GO:0071169">
    <property type="term" value="P:establishment of protein localization to chromatin"/>
    <property type="evidence" value="ECO:0007669"/>
    <property type="project" value="TreeGrafter"/>
</dbReference>
<dbReference type="PANTHER" id="PTHR21704:SF18">
    <property type="entry name" value="NIPPED-B-LIKE PROTEIN"/>
    <property type="match status" value="1"/>
</dbReference>
<gene>
    <name evidence="4" type="ORF">CC84DRAFT_1162462</name>
</gene>
<dbReference type="InParanoid" id="A0A177CMN5"/>
<sequence length="1467" mass="163344">MADQSSLFSEGELDSWTRDLATVESALKAAKLALTVMLEGPSDRRTTSEDLLTAIVRAMKRVLESCIFNVLAASRKDADTSLFAYATDHRPEISTVLRLCTSLEDLLAQTIRKVTLPDSALYDVEFLALALLVHPNSDSEKDSVLGIQQFERLRRAAMDVVTTIFAFRPDHQKQILDEILNSLEKLPDKGSNTRQFKSVQVEPIMTVSAIFMQFVQVAATHTQDQRTKVTSDPGEDDSSAEDESDSDSDENRRHARKKKSSKINASAEATTDRLMNNAKLVAQTIATTITERAKNVTKSGDKPFRNLLDMFVDDFCKVLGSPEWPAADLLLVPLFHLMCKYRNDSSNRNMALSILGTMGGGILDFKKRTRQLRRDIDVSQSDLSAKLYRLTEEILEDDAPTIKRSDVIALKDPYRMVLESLPDYLKVTDDLEDLHLLSVRGCYVSCWLDFISQVISQDKEAAEDPDIIELQKKVRSMALEPKWTSQEYKYQTVSESQSRLAAGATTVKNRFCRYFPTIVSVMFEQVRVGGAQQKTSAIRNIDSFLTKDPHAISDGHVNALVRNLGDNSPSVRATVLSLISKCWKSNPAIGRLCLPSVLQMTRDTHNEPKKRAINLLKSFYTKSESLEAKVQIVTALLPASQDHESTVADMARQALEEVWLKVLDIKVHGDENLRKLQRMERVSLIVQTVQRAQRLGSTDSMQAFEKFFYKALAKGAPNATVNFQICKNLVADLVEGVISPDSMAEDYAQNSVLQTLSIFARVNPGMFTLDQIQRLKLYIIDPKTAEDIEILSSTVTVFRFVIPHLSNIPTQFADDVWRLLGVAISKLAQAAASGTILGKNTLLGVGHCMWIIRGVATNGLAKLLAIVGSSLVQLLQAVAMASDPPTQEAQKKRIMSWLTIIGTFGKVCDWTEYVTQFHNSVANSARKIVASKPAAEKQLKTLLNPSGMAPSLILLETVRAFTKQSWVLDIRESAMCAVCEVCQGCPDLFRRADVDTTFKVVFKNDINSLKQIVLTQFHEYFVKKEQQSQKEGPIEQDSAAPDDAKNGISRMGTTFEASPDQVNVSYLARSFLQAIVDIALQNDNELALVATKTIVSVSRQGLVHPKEVGPVLIAIGSSPNPQLSEVVASEHNAIHAKHESNFHNEYMDAIKMAFEYQRDVFHDPHGMTKPPDCKPKIAHVFNIMKDGSRKTVKTFISNLLGKVDFKLSELVEPTASLNELLYTRFCLENLALFDVAKMEDVSLIITALESIVLKNTGPSVGVAIETEMPKQAPAPQQLPLDAAGSFLAPDTAMQDAMRDDHVSVSDDRLMQITRACMMLQMMWETRCFIRKAYNIKVPRISKTALQNTASRNNLIKGADLWEKFAHIFNAVETRRSMIDHCYEFAELLEVDKDFAIDEDEGEDEEGEGYTTPQEDEDQGVLVPTSGRGRKRKSSASLTNTPKKARGKLAGSKNKKRSSKTPEWDDGD</sequence>
<evidence type="ECO:0000313" key="4">
    <source>
        <dbReference type="EMBL" id="OAG08521.1"/>
    </source>
</evidence>
<dbReference type="GO" id="GO:1990414">
    <property type="term" value="P:replication-born double-strand break repair via sister chromatid exchange"/>
    <property type="evidence" value="ECO:0007669"/>
    <property type="project" value="TreeGrafter"/>
</dbReference>
<dbReference type="GO" id="GO:0003682">
    <property type="term" value="F:chromatin binding"/>
    <property type="evidence" value="ECO:0007669"/>
    <property type="project" value="TreeGrafter"/>
</dbReference>
<dbReference type="STRING" id="1460663.A0A177CMN5"/>
<keyword evidence="1" id="KW-0539">Nucleus</keyword>
<dbReference type="OrthoDB" id="418242at2759"/>
<evidence type="ECO:0000256" key="1">
    <source>
        <dbReference type="RuleBase" id="RU364107"/>
    </source>
</evidence>
<dbReference type="GO" id="GO:0034087">
    <property type="term" value="P:establishment of mitotic sister chromatid cohesion"/>
    <property type="evidence" value="ECO:0007669"/>
    <property type="project" value="TreeGrafter"/>
</dbReference>
<name>A0A177CMN5_9PLEO</name>
<keyword evidence="1" id="KW-0677">Repeat</keyword>
<dbReference type="GO" id="GO:0061775">
    <property type="term" value="F:cohesin loader activity"/>
    <property type="evidence" value="ECO:0007669"/>
    <property type="project" value="InterPro"/>
</dbReference>
<dbReference type="SUPFAM" id="SSF48371">
    <property type="entry name" value="ARM repeat"/>
    <property type="match status" value="1"/>
</dbReference>
<evidence type="ECO:0000256" key="2">
    <source>
        <dbReference type="SAM" id="MobiDB-lite"/>
    </source>
</evidence>
<keyword evidence="1" id="KW-0131">Cell cycle</keyword>
<organism evidence="4 5">
    <name type="scientific">Paraphaeosphaeria sporulosa</name>
    <dbReference type="NCBI Taxonomy" id="1460663"/>
    <lineage>
        <taxon>Eukaryota</taxon>
        <taxon>Fungi</taxon>
        <taxon>Dikarya</taxon>
        <taxon>Ascomycota</taxon>
        <taxon>Pezizomycotina</taxon>
        <taxon>Dothideomycetes</taxon>
        <taxon>Pleosporomycetidae</taxon>
        <taxon>Pleosporales</taxon>
        <taxon>Massarineae</taxon>
        <taxon>Didymosphaeriaceae</taxon>
        <taxon>Paraphaeosphaeria</taxon>
    </lineage>
</organism>
<feature type="compositionally biased region" description="Basic residues" evidence="2">
    <location>
        <begin position="1442"/>
        <end position="1458"/>
    </location>
</feature>
<dbReference type="GO" id="GO:0010468">
    <property type="term" value="P:regulation of gene expression"/>
    <property type="evidence" value="ECO:0007669"/>
    <property type="project" value="InterPro"/>
</dbReference>
<feature type="region of interest" description="Disordered" evidence="2">
    <location>
        <begin position="222"/>
        <end position="269"/>
    </location>
</feature>
<evidence type="ECO:0000259" key="3">
    <source>
        <dbReference type="Pfam" id="PF12830"/>
    </source>
</evidence>
<feature type="region of interest" description="Disordered" evidence="2">
    <location>
        <begin position="1026"/>
        <end position="1046"/>
    </location>
</feature>
<keyword evidence="5" id="KW-1185">Reference proteome</keyword>
<reference evidence="4 5" key="1">
    <citation type="submission" date="2016-05" db="EMBL/GenBank/DDBJ databases">
        <title>Comparative analysis of secretome profiles of manganese(II)-oxidizing ascomycete fungi.</title>
        <authorList>
            <consortium name="DOE Joint Genome Institute"/>
            <person name="Zeiner C.A."/>
            <person name="Purvine S.O."/>
            <person name="Zink E.M."/>
            <person name="Wu S."/>
            <person name="Pasa-Tolic L."/>
            <person name="Chaput D.L."/>
            <person name="Haridas S."/>
            <person name="Grigoriev I.V."/>
            <person name="Santelli C.M."/>
            <person name="Hansel C.M."/>
        </authorList>
    </citation>
    <scope>NUCLEOTIDE SEQUENCE [LARGE SCALE GENOMIC DNA]</scope>
    <source>
        <strain evidence="4 5">AP3s5-JAC2a</strain>
    </source>
</reference>
<feature type="compositionally biased region" description="Acidic residues" evidence="2">
    <location>
        <begin position="1399"/>
        <end position="1418"/>
    </location>
</feature>
<evidence type="ECO:0000313" key="5">
    <source>
        <dbReference type="Proteomes" id="UP000077069"/>
    </source>
</evidence>
<comment type="subcellular location">
    <subcellularLocation>
        <location evidence="1">Nucleus</location>
    </subcellularLocation>
</comment>
<feature type="domain" description="Sister chromatid cohesion C-terminal" evidence="3">
    <location>
        <begin position="1065"/>
        <end position="1251"/>
    </location>
</feature>
<comment type="similarity">
    <text evidence="1">Belongs to the SCC2/Nipped-B family.</text>
</comment>
<dbReference type="PANTHER" id="PTHR21704">
    <property type="entry name" value="NIPPED-B-LIKE PROTEIN DELANGIN SCC2-RELATED"/>
    <property type="match status" value="1"/>
</dbReference>
<dbReference type="CDD" id="cd23958">
    <property type="entry name" value="SCC2"/>
    <property type="match status" value="1"/>
</dbReference>
<accession>A0A177CMN5</accession>
<dbReference type="GeneID" id="28761485"/>
<feature type="compositionally biased region" description="Acidic residues" evidence="2">
    <location>
        <begin position="233"/>
        <end position="248"/>
    </location>
</feature>
<dbReference type="InterPro" id="IPR016024">
    <property type="entry name" value="ARM-type_fold"/>
</dbReference>
<dbReference type="InterPro" id="IPR011989">
    <property type="entry name" value="ARM-like"/>
</dbReference>
<dbReference type="InterPro" id="IPR033031">
    <property type="entry name" value="Scc2/Nipped-B"/>
</dbReference>
<dbReference type="EMBL" id="KV441550">
    <property type="protein sequence ID" value="OAG08521.1"/>
    <property type="molecule type" value="Genomic_DNA"/>
</dbReference>
<feature type="region of interest" description="Disordered" evidence="2">
    <location>
        <begin position="1399"/>
        <end position="1467"/>
    </location>
</feature>
<proteinExistence type="inferred from homology"/>
<dbReference type="Gene3D" id="1.25.10.10">
    <property type="entry name" value="Leucine-rich Repeat Variant"/>
    <property type="match status" value="1"/>
</dbReference>